<name>A0AAE3EKU2_9FLAO</name>
<dbReference type="AlphaFoldDB" id="A0AAE3EKU2"/>
<dbReference type="InterPro" id="IPR036196">
    <property type="entry name" value="Ptyr_pPase_sf"/>
</dbReference>
<dbReference type="SUPFAM" id="SSF52788">
    <property type="entry name" value="Phosphotyrosine protein phosphatases I"/>
    <property type="match status" value="1"/>
</dbReference>
<gene>
    <name evidence="1" type="ORF">L3X37_03145</name>
</gene>
<evidence type="ECO:0000313" key="2">
    <source>
        <dbReference type="Proteomes" id="UP001199795"/>
    </source>
</evidence>
<dbReference type="PANTHER" id="PTHR43428">
    <property type="entry name" value="ARSENATE REDUCTASE"/>
    <property type="match status" value="1"/>
</dbReference>
<proteinExistence type="predicted"/>
<dbReference type="Proteomes" id="UP001199795">
    <property type="component" value="Unassembled WGS sequence"/>
</dbReference>
<organism evidence="1 2">
    <name type="scientific">Wocania arenilitoris</name>
    <dbReference type="NCBI Taxonomy" id="2044858"/>
    <lineage>
        <taxon>Bacteria</taxon>
        <taxon>Pseudomonadati</taxon>
        <taxon>Bacteroidota</taxon>
        <taxon>Flavobacteriia</taxon>
        <taxon>Flavobacteriales</taxon>
        <taxon>Flavobacteriaceae</taxon>
        <taxon>Wocania</taxon>
    </lineage>
</organism>
<accession>A0AAE3EKU2</accession>
<reference evidence="1" key="1">
    <citation type="submission" date="2022-01" db="EMBL/GenBank/DDBJ databases">
        <title>Draft genome sequence of Sabulilitoribacter arenilitoris KCTC 52401.</title>
        <authorList>
            <person name="Oh J.-S."/>
        </authorList>
    </citation>
    <scope>NUCLEOTIDE SEQUENCE</scope>
    <source>
        <strain evidence="1">HMF6543</strain>
    </source>
</reference>
<comment type="caution">
    <text evidence="1">The sequence shown here is derived from an EMBL/GenBank/DDBJ whole genome shotgun (WGS) entry which is preliminary data.</text>
</comment>
<keyword evidence="2" id="KW-1185">Reference proteome</keyword>
<dbReference type="RefSeq" id="WP_237238720.1">
    <property type="nucleotide sequence ID" value="NZ_JAKKDU010000003.1"/>
</dbReference>
<evidence type="ECO:0000313" key="1">
    <source>
        <dbReference type="EMBL" id="MCF7567361.1"/>
    </source>
</evidence>
<protein>
    <submittedName>
        <fullName evidence="1">Protein-tyrosine-phosphatase</fullName>
    </submittedName>
</protein>
<sequence>MSNKSLFEAISKTIESLDVALISKERQVILNPLTGYLKDKIKANNPIRLNFICTHNSRRSHLSQVWAQTMAAYYNVNNVSCYSGGTEATAMFPKVGETLINQGFQILKLSDGNNPIYNIKFSENEPGVIAFSKEFGSDFNPSSDFAAIMTCSSADEACPMVSGCDKRIAITYGDPKKSDGTPQQTEAYFERSLQIATEMKFVFSSLK</sequence>
<dbReference type="EMBL" id="JAKKDU010000003">
    <property type="protein sequence ID" value="MCF7567361.1"/>
    <property type="molecule type" value="Genomic_DNA"/>
</dbReference>
<dbReference type="Gene3D" id="3.40.50.2300">
    <property type="match status" value="1"/>
</dbReference>
<dbReference type="PANTHER" id="PTHR43428:SF1">
    <property type="entry name" value="ARSENATE REDUCTASE"/>
    <property type="match status" value="1"/>
</dbReference>